<evidence type="ECO:0000256" key="1">
    <source>
        <dbReference type="ARBA" id="ARBA00004651"/>
    </source>
</evidence>
<evidence type="ECO:0000256" key="14">
    <source>
        <dbReference type="ARBA" id="ARBA00032370"/>
    </source>
</evidence>
<evidence type="ECO:0000256" key="17">
    <source>
        <dbReference type="ARBA" id="ARBA00041185"/>
    </source>
</evidence>
<comment type="similarity">
    <text evidence="16">Belongs to the SEDS family. FtsW subfamily.</text>
</comment>
<evidence type="ECO:0000256" key="10">
    <source>
        <dbReference type="ARBA" id="ARBA00022989"/>
    </source>
</evidence>
<evidence type="ECO:0000256" key="12">
    <source>
        <dbReference type="ARBA" id="ARBA00023306"/>
    </source>
</evidence>
<proteinExistence type="inferred from homology"/>
<dbReference type="Proteomes" id="UP000886865">
    <property type="component" value="Unassembled WGS sequence"/>
</dbReference>
<evidence type="ECO:0000256" key="6">
    <source>
        <dbReference type="ARBA" id="ARBA00022679"/>
    </source>
</evidence>
<evidence type="ECO:0000256" key="4">
    <source>
        <dbReference type="ARBA" id="ARBA00022618"/>
    </source>
</evidence>
<dbReference type="GO" id="GO:0051301">
    <property type="term" value="P:cell division"/>
    <property type="evidence" value="ECO:0007669"/>
    <property type="project" value="UniProtKB-KW"/>
</dbReference>
<keyword evidence="12" id="KW-0131">Cell cycle</keyword>
<evidence type="ECO:0000256" key="7">
    <source>
        <dbReference type="ARBA" id="ARBA00022692"/>
    </source>
</evidence>
<dbReference type="InterPro" id="IPR001182">
    <property type="entry name" value="FtsW/RodA"/>
</dbReference>
<evidence type="ECO:0000256" key="16">
    <source>
        <dbReference type="ARBA" id="ARBA00038053"/>
    </source>
</evidence>
<evidence type="ECO:0000256" key="2">
    <source>
        <dbReference type="ARBA" id="ARBA00004752"/>
    </source>
</evidence>
<feature type="transmembrane region" description="Helical" evidence="21">
    <location>
        <begin position="236"/>
        <end position="254"/>
    </location>
</feature>
<accession>A0A9D1FIX9</accession>
<evidence type="ECO:0000313" key="22">
    <source>
        <dbReference type="EMBL" id="HIS74701.1"/>
    </source>
</evidence>
<reference evidence="22" key="2">
    <citation type="journal article" date="2021" name="PeerJ">
        <title>Extensive microbial diversity within the chicken gut microbiome revealed by metagenomics and culture.</title>
        <authorList>
            <person name="Gilroy R."/>
            <person name="Ravi A."/>
            <person name="Getino M."/>
            <person name="Pursley I."/>
            <person name="Horton D.L."/>
            <person name="Alikhan N.F."/>
            <person name="Baker D."/>
            <person name="Gharbi K."/>
            <person name="Hall N."/>
            <person name="Watson M."/>
            <person name="Adriaenssens E.M."/>
            <person name="Foster-Nyarko E."/>
            <person name="Jarju S."/>
            <person name="Secka A."/>
            <person name="Antonio M."/>
            <person name="Oren A."/>
            <person name="Chaudhuri R.R."/>
            <person name="La Ragione R."/>
            <person name="Hildebrand F."/>
            <person name="Pallen M.J."/>
        </authorList>
    </citation>
    <scope>NUCLEOTIDE SEQUENCE</scope>
    <source>
        <strain evidence="22">CHK152-2871</strain>
    </source>
</reference>
<evidence type="ECO:0000256" key="11">
    <source>
        <dbReference type="ARBA" id="ARBA00023136"/>
    </source>
</evidence>
<keyword evidence="5" id="KW-0328">Glycosyltransferase</keyword>
<keyword evidence="9" id="KW-0573">Peptidoglycan synthesis</keyword>
<evidence type="ECO:0000256" key="3">
    <source>
        <dbReference type="ARBA" id="ARBA00022475"/>
    </source>
</evidence>
<evidence type="ECO:0000256" key="15">
    <source>
        <dbReference type="ARBA" id="ARBA00033270"/>
    </source>
</evidence>
<evidence type="ECO:0000256" key="13">
    <source>
        <dbReference type="ARBA" id="ARBA00023316"/>
    </source>
</evidence>
<evidence type="ECO:0000256" key="5">
    <source>
        <dbReference type="ARBA" id="ARBA00022676"/>
    </source>
</evidence>
<protein>
    <recommendedName>
        <fullName evidence="17">Probable peptidoglycan glycosyltransferase FtsW</fullName>
        <ecNumber evidence="19">2.4.99.28</ecNumber>
    </recommendedName>
    <alternativeName>
        <fullName evidence="18">Cell division protein FtsW</fullName>
    </alternativeName>
    <alternativeName>
        <fullName evidence="15">Cell wall polymerase</fullName>
    </alternativeName>
    <alternativeName>
        <fullName evidence="14">Peptidoglycan polymerase</fullName>
    </alternativeName>
</protein>
<dbReference type="Pfam" id="PF01098">
    <property type="entry name" value="FTSW_RODA_SPOVE"/>
    <property type="match status" value="1"/>
</dbReference>
<evidence type="ECO:0000256" key="20">
    <source>
        <dbReference type="ARBA" id="ARBA00049902"/>
    </source>
</evidence>
<keyword evidence="10 21" id="KW-1133">Transmembrane helix</keyword>
<dbReference type="PANTHER" id="PTHR30474:SF2">
    <property type="entry name" value="PEPTIDOGLYCAN GLYCOSYLTRANSFERASE FTSW-RELATED"/>
    <property type="match status" value="1"/>
</dbReference>
<dbReference type="GO" id="GO:0005886">
    <property type="term" value="C:plasma membrane"/>
    <property type="evidence" value="ECO:0007669"/>
    <property type="project" value="UniProtKB-SubCell"/>
</dbReference>
<evidence type="ECO:0000256" key="18">
    <source>
        <dbReference type="ARBA" id="ARBA00041418"/>
    </source>
</evidence>
<dbReference type="GO" id="GO:0032153">
    <property type="term" value="C:cell division site"/>
    <property type="evidence" value="ECO:0007669"/>
    <property type="project" value="TreeGrafter"/>
</dbReference>
<evidence type="ECO:0000256" key="21">
    <source>
        <dbReference type="SAM" id="Phobius"/>
    </source>
</evidence>
<sequence length="384" mass="42232">MSYQRNNSYHDRESGNNYIISQPDNTLVTVVIFLVVIGIMAIFSAGSPRAIANGDNPLVFTIKQLAWLVAGVVCASFLSRYDYKNLKGWAMPACAFVLVLLLMVQFSPLGLMVNEAKRWLAIGPLQFQPSELAKPAVVLAFASLFSSNINILDEKKIPFYALFAAMLFLILKQPNLSMVILLSMTSVVLYFVAGGRVKTIIAALTCAIPVLAFSILGYQKQRIIVWLDPQKDPHNAGYNIIQSLVAFAGGGFFGVGFGNSKQKLSWLPEGHTDFIFAVIAEEFGFLGCFFIICLFAMFAYRGFIVAKRCPDMFGKLLAVGITFSICFQALMNISVASSFLPATGIPLPFISYGGSSLFVSLCMFGVLLNISKKRVQRIKPYAQY</sequence>
<organism evidence="22 23">
    <name type="scientific">Candidatus Galligastranaerophilus intestinavium</name>
    <dbReference type="NCBI Taxonomy" id="2840836"/>
    <lineage>
        <taxon>Bacteria</taxon>
        <taxon>Candidatus Galligastranaerophilus</taxon>
    </lineage>
</organism>
<feature type="transmembrane region" description="Helical" evidence="21">
    <location>
        <begin position="132"/>
        <end position="152"/>
    </location>
</feature>
<comment type="subcellular location">
    <subcellularLocation>
        <location evidence="1">Cell membrane</location>
        <topology evidence="1">Multi-pass membrane protein</topology>
    </subcellularLocation>
</comment>
<dbReference type="InterPro" id="IPR013437">
    <property type="entry name" value="FtsW"/>
</dbReference>
<dbReference type="EC" id="2.4.99.28" evidence="19"/>
<feature type="transmembrane region" description="Helical" evidence="21">
    <location>
        <begin position="274"/>
        <end position="300"/>
    </location>
</feature>
<evidence type="ECO:0000256" key="19">
    <source>
        <dbReference type="ARBA" id="ARBA00044770"/>
    </source>
</evidence>
<dbReference type="PANTHER" id="PTHR30474">
    <property type="entry name" value="CELL CYCLE PROTEIN"/>
    <property type="match status" value="1"/>
</dbReference>
<dbReference type="GO" id="GO:0071555">
    <property type="term" value="P:cell wall organization"/>
    <property type="evidence" value="ECO:0007669"/>
    <property type="project" value="UniProtKB-KW"/>
</dbReference>
<dbReference type="GO" id="GO:0009252">
    <property type="term" value="P:peptidoglycan biosynthetic process"/>
    <property type="evidence" value="ECO:0007669"/>
    <property type="project" value="UniProtKB-KW"/>
</dbReference>
<dbReference type="GO" id="GO:0015648">
    <property type="term" value="F:lipid-linked peptidoglycan transporter activity"/>
    <property type="evidence" value="ECO:0007669"/>
    <property type="project" value="TreeGrafter"/>
</dbReference>
<keyword evidence="6" id="KW-0808">Transferase</keyword>
<feature type="transmembrane region" description="Helical" evidence="21">
    <location>
        <begin position="58"/>
        <end position="78"/>
    </location>
</feature>
<comment type="catalytic activity">
    <reaction evidence="20">
        <text>[GlcNAc-(1-&gt;4)-Mur2Ac(oyl-L-Ala-gamma-D-Glu-L-Lys-D-Ala-D-Ala)](n)-di-trans,octa-cis-undecaprenyl diphosphate + beta-D-GlcNAc-(1-&gt;4)-Mur2Ac(oyl-L-Ala-gamma-D-Glu-L-Lys-D-Ala-D-Ala)-di-trans,octa-cis-undecaprenyl diphosphate = [GlcNAc-(1-&gt;4)-Mur2Ac(oyl-L-Ala-gamma-D-Glu-L-Lys-D-Ala-D-Ala)](n+1)-di-trans,octa-cis-undecaprenyl diphosphate + di-trans,octa-cis-undecaprenyl diphosphate + H(+)</text>
        <dbReference type="Rhea" id="RHEA:23708"/>
        <dbReference type="Rhea" id="RHEA-COMP:9602"/>
        <dbReference type="Rhea" id="RHEA-COMP:9603"/>
        <dbReference type="ChEBI" id="CHEBI:15378"/>
        <dbReference type="ChEBI" id="CHEBI:58405"/>
        <dbReference type="ChEBI" id="CHEBI:60033"/>
        <dbReference type="ChEBI" id="CHEBI:78435"/>
        <dbReference type="EC" id="2.4.99.28"/>
    </reaction>
</comment>
<dbReference type="EMBL" id="DVJQ01000056">
    <property type="protein sequence ID" value="HIS74701.1"/>
    <property type="molecule type" value="Genomic_DNA"/>
</dbReference>
<feature type="transmembrane region" description="Helical" evidence="21">
    <location>
        <begin position="27"/>
        <end position="46"/>
    </location>
</feature>
<evidence type="ECO:0000313" key="23">
    <source>
        <dbReference type="Proteomes" id="UP000886865"/>
    </source>
</evidence>
<reference evidence="22" key="1">
    <citation type="submission" date="2020-10" db="EMBL/GenBank/DDBJ databases">
        <authorList>
            <person name="Gilroy R."/>
        </authorList>
    </citation>
    <scope>NUCLEOTIDE SEQUENCE</scope>
    <source>
        <strain evidence="22">CHK152-2871</strain>
    </source>
</reference>
<dbReference type="AlphaFoldDB" id="A0A9D1FIX9"/>
<dbReference type="GO" id="GO:0008955">
    <property type="term" value="F:peptidoglycan glycosyltransferase activity"/>
    <property type="evidence" value="ECO:0007669"/>
    <property type="project" value="UniProtKB-EC"/>
</dbReference>
<evidence type="ECO:0000256" key="8">
    <source>
        <dbReference type="ARBA" id="ARBA00022960"/>
    </source>
</evidence>
<keyword evidence="3" id="KW-1003">Cell membrane</keyword>
<comment type="pathway">
    <text evidence="2">Cell wall biogenesis; peptidoglycan biosynthesis.</text>
</comment>
<feature type="transmembrane region" description="Helical" evidence="21">
    <location>
        <begin position="312"/>
        <end position="330"/>
    </location>
</feature>
<feature type="transmembrane region" description="Helical" evidence="21">
    <location>
        <begin position="90"/>
        <end position="112"/>
    </location>
</feature>
<feature type="transmembrane region" description="Helical" evidence="21">
    <location>
        <begin position="159"/>
        <end position="191"/>
    </location>
</feature>
<gene>
    <name evidence="22" type="primary">ftsW</name>
    <name evidence="22" type="ORF">IAA86_06745</name>
</gene>
<keyword evidence="4" id="KW-0132">Cell division</keyword>
<feature type="transmembrane region" description="Helical" evidence="21">
    <location>
        <begin position="197"/>
        <end position="216"/>
    </location>
</feature>
<keyword evidence="8" id="KW-0133">Cell shape</keyword>
<keyword evidence="7 21" id="KW-0812">Transmembrane</keyword>
<dbReference type="NCBIfam" id="TIGR02614">
    <property type="entry name" value="ftsW"/>
    <property type="match status" value="1"/>
</dbReference>
<dbReference type="GO" id="GO:0008360">
    <property type="term" value="P:regulation of cell shape"/>
    <property type="evidence" value="ECO:0007669"/>
    <property type="project" value="UniProtKB-KW"/>
</dbReference>
<feature type="transmembrane region" description="Helical" evidence="21">
    <location>
        <begin position="350"/>
        <end position="370"/>
    </location>
</feature>
<evidence type="ECO:0000256" key="9">
    <source>
        <dbReference type="ARBA" id="ARBA00022984"/>
    </source>
</evidence>
<keyword evidence="13" id="KW-0961">Cell wall biogenesis/degradation</keyword>
<comment type="caution">
    <text evidence="22">The sequence shown here is derived from an EMBL/GenBank/DDBJ whole genome shotgun (WGS) entry which is preliminary data.</text>
</comment>
<name>A0A9D1FIX9_9BACT</name>
<keyword evidence="11 21" id="KW-0472">Membrane</keyword>